<dbReference type="PROSITE" id="PS01360">
    <property type="entry name" value="ZF_MYND_1"/>
    <property type="match status" value="1"/>
</dbReference>
<keyword evidence="3" id="KW-0862">Zinc</keyword>
<evidence type="ECO:0000256" key="4">
    <source>
        <dbReference type="PROSITE-ProRule" id="PRU00134"/>
    </source>
</evidence>
<dbReference type="SUPFAM" id="SSF144232">
    <property type="entry name" value="HIT/MYND zinc finger-like"/>
    <property type="match status" value="1"/>
</dbReference>
<protein>
    <submittedName>
        <fullName evidence="6">Zinc finger MYND domain-containing protein</fullName>
    </submittedName>
</protein>
<accession>A0A9P3GGF4</accession>
<evidence type="ECO:0000259" key="5">
    <source>
        <dbReference type="PROSITE" id="PS50865"/>
    </source>
</evidence>
<organism evidence="6 7">
    <name type="scientific">Phanerochaete sordida</name>
    <dbReference type="NCBI Taxonomy" id="48140"/>
    <lineage>
        <taxon>Eukaryota</taxon>
        <taxon>Fungi</taxon>
        <taxon>Dikarya</taxon>
        <taxon>Basidiomycota</taxon>
        <taxon>Agaricomycotina</taxon>
        <taxon>Agaricomycetes</taxon>
        <taxon>Polyporales</taxon>
        <taxon>Phanerochaetaceae</taxon>
        <taxon>Phanerochaete</taxon>
    </lineage>
</organism>
<dbReference type="EMBL" id="BPQB01000031">
    <property type="protein sequence ID" value="GJE93255.1"/>
    <property type="molecule type" value="Genomic_DNA"/>
</dbReference>
<dbReference type="AlphaFoldDB" id="A0A9P3GGF4"/>
<keyword evidence="7" id="KW-1185">Reference proteome</keyword>
<keyword evidence="2 4" id="KW-0863">Zinc-finger</keyword>
<dbReference type="PROSITE" id="PS50865">
    <property type="entry name" value="ZF_MYND_2"/>
    <property type="match status" value="1"/>
</dbReference>
<dbReference type="Proteomes" id="UP000703269">
    <property type="component" value="Unassembled WGS sequence"/>
</dbReference>
<evidence type="ECO:0000256" key="1">
    <source>
        <dbReference type="ARBA" id="ARBA00022723"/>
    </source>
</evidence>
<dbReference type="OrthoDB" id="5945798at2759"/>
<name>A0A9P3GGF4_9APHY</name>
<evidence type="ECO:0000256" key="3">
    <source>
        <dbReference type="ARBA" id="ARBA00022833"/>
    </source>
</evidence>
<evidence type="ECO:0000313" key="7">
    <source>
        <dbReference type="Proteomes" id="UP000703269"/>
    </source>
</evidence>
<reference evidence="6 7" key="1">
    <citation type="submission" date="2021-08" db="EMBL/GenBank/DDBJ databases">
        <title>Draft Genome Sequence of Phanerochaete sordida strain YK-624.</title>
        <authorList>
            <person name="Mori T."/>
            <person name="Dohra H."/>
            <person name="Suzuki T."/>
            <person name="Kawagishi H."/>
            <person name="Hirai H."/>
        </authorList>
    </citation>
    <scope>NUCLEOTIDE SEQUENCE [LARGE SCALE GENOMIC DNA]</scope>
    <source>
        <strain evidence="6 7">YK-624</strain>
    </source>
</reference>
<keyword evidence="1" id="KW-0479">Metal-binding</keyword>
<sequence length="528" mass="59825">MLLTTVFAKIGPPPDKQRRRLEYPIEMLAPLMTLGPTSWNRLIYEIYDHAGGTDLRYERLCILAALDQLALTAHSSTWRTLEEAGFVDLQQRCIADKYICGFTREQLASASGSWVSDFIALALGLFMTSIDRWTTLHKSPGDPRCAQGLDMLQYAVVPVFDKLWDVRDPFLLSHAVCTITTDRVYNSLHGCLAALGAMAALTLKESRPIDIANTRIPHVQLIIWMHNSVQKLRNRALENLTEIVCDRDSQWDAFFRSIAQDGVSQEQITASILDDFADENVINYSLFNVASFSIVRDEAHARERLPPPVSSEPQLGAYTLAAARRQICLGSDSEVSAHDILLSMFTIFKRETTAAGSTPDRQIYGFLDLFCQYAMIQITAAAGQRSHGPERLNEVIPWWFPRLSKLDRNDNRAKTVAMRRHLRKSWQNIADELKRKRLPQQDTNWSVFSFLWKKVGSLIPPVSEDTGEAPFGLLQRCGWSECLCSVHKPAHKMHVCKGCWLVAYCGSRCQANDWEKGGHKRHCRRRTA</sequence>
<evidence type="ECO:0000256" key="2">
    <source>
        <dbReference type="ARBA" id="ARBA00022771"/>
    </source>
</evidence>
<dbReference type="GO" id="GO:0008270">
    <property type="term" value="F:zinc ion binding"/>
    <property type="evidence" value="ECO:0007669"/>
    <property type="project" value="UniProtKB-KW"/>
</dbReference>
<feature type="domain" description="MYND-type" evidence="5">
    <location>
        <begin position="474"/>
        <end position="523"/>
    </location>
</feature>
<proteinExistence type="predicted"/>
<dbReference type="InterPro" id="IPR002893">
    <property type="entry name" value="Znf_MYND"/>
</dbReference>
<evidence type="ECO:0000313" key="6">
    <source>
        <dbReference type="EMBL" id="GJE93255.1"/>
    </source>
</evidence>
<gene>
    <name evidence="6" type="ORF">PsYK624_094140</name>
</gene>
<comment type="caution">
    <text evidence="6">The sequence shown here is derived from an EMBL/GenBank/DDBJ whole genome shotgun (WGS) entry which is preliminary data.</text>
</comment>